<comment type="caution">
    <text evidence="5">The sequence shown here is derived from an EMBL/GenBank/DDBJ whole genome shotgun (WGS) entry which is preliminary data.</text>
</comment>
<dbReference type="Proteomes" id="UP001523401">
    <property type="component" value="Unassembled WGS sequence"/>
</dbReference>
<dbReference type="PANTHER" id="PTHR47197:SF3">
    <property type="entry name" value="DIHYDRO-HEME D1 DEHYDROGENASE"/>
    <property type="match status" value="1"/>
</dbReference>
<reference evidence="5 6" key="1">
    <citation type="submission" date="2022-06" db="EMBL/GenBank/DDBJ databases">
        <title>Whole-genome of Asaia lannensis strain LMG 27011T.</title>
        <authorList>
            <person name="Sombolestani A."/>
        </authorList>
    </citation>
    <scope>NUCLEOTIDE SEQUENCE [LARGE SCALE GENOMIC DNA]</scope>
    <source>
        <strain evidence="5 6">NBRC 102526</strain>
    </source>
</reference>
<name>A0ABT1CFA0_9PROT</name>
<gene>
    <name evidence="5" type="ORF">NF685_02470</name>
</gene>
<evidence type="ECO:0000256" key="2">
    <source>
        <dbReference type="SAM" id="MobiDB-lite"/>
    </source>
</evidence>
<feature type="region of interest" description="Disordered" evidence="2">
    <location>
        <begin position="44"/>
        <end position="84"/>
    </location>
</feature>
<evidence type="ECO:0000313" key="6">
    <source>
        <dbReference type="Proteomes" id="UP001523401"/>
    </source>
</evidence>
<dbReference type="EMBL" id="JAMXQU010000001">
    <property type="protein sequence ID" value="MCO6158893.1"/>
    <property type="molecule type" value="Genomic_DNA"/>
</dbReference>
<organism evidence="5 6">
    <name type="scientific">Asaia lannensis NBRC 102526</name>
    <dbReference type="NCBI Taxonomy" id="1307926"/>
    <lineage>
        <taxon>Bacteria</taxon>
        <taxon>Pseudomonadati</taxon>
        <taxon>Pseudomonadota</taxon>
        <taxon>Alphaproteobacteria</taxon>
        <taxon>Acetobacterales</taxon>
        <taxon>Acetobacteraceae</taxon>
        <taxon>Asaia</taxon>
    </lineage>
</organism>
<proteinExistence type="predicted"/>
<protein>
    <submittedName>
        <fullName evidence="5">YncE family protein</fullName>
    </submittedName>
</protein>
<evidence type="ECO:0000313" key="5">
    <source>
        <dbReference type="EMBL" id="MCO6158893.1"/>
    </source>
</evidence>
<dbReference type="PANTHER" id="PTHR47197">
    <property type="entry name" value="PROTEIN NIRF"/>
    <property type="match status" value="1"/>
</dbReference>
<feature type="signal peptide" evidence="3">
    <location>
        <begin position="1"/>
        <end position="35"/>
    </location>
</feature>
<dbReference type="SUPFAM" id="SSF50974">
    <property type="entry name" value="Nitrous oxide reductase, N-terminal domain"/>
    <property type="match status" value="1"/>
</dbReference>
<dbReference type="Pfam" id="PF21783">
    <property type="entry name" value="YNCE"/>
    <property type="match status" value="1"/>
</dbReference>
<dbReference type="RefSeq" id="WP_252848446.1">
    <property type="nucleotide sequence ID" value="NZ_BAPW01000034.1"/>
</dbReference>
<dbReference type="InterPro" id="IPR048433">
    <property type="entry name" value="YNCE-like_beta-prop"/>
</dbReference>
<dbReference type="InterPro" id="IPR015943">
    <property type="entry name" value="WD40/YVTN_repeat-like_dom_sf"/>
</dbReference>
<keyword evidence="1 3" id="KW-0732">Signal</keyword>
<dbReference type="InterPro" id="IPR051200">
    <property type="entry name" value="Host-pathogen_enzymatic-act"/>
</dbReference>
<accession>A0ABT1CFA0</accession>
<feature type="chain" id="PRO_5047489881" evidence="3">
    <location>
        <begin position="36"/>
        <end position="440"/>
    </location>
</feature>
<dbReference type="NCBIfam" id="TIGR02276">
    <property type="entry name" value="beta_rpt_yvtn"/>
    <property type="match status" value="1"/>
</dbReference>
<keyword evidence="6" id="KW-1185">Reference proteome</keyword>
<evidence type="ECO:0000256" key="3">
    <source>
        <dbReference type="SAM" id="SignalP"/>
    </source>
</evidence>
<evidence type="ECO:0000259" key="4">
    <source>
        <dbReference type="Pfam" id="PF21783"/>
    </source>
</evidence>
<feature type="domain" description="YNCE-like beta-propeller" evidence="4">
    <location>
        <begin position="117"/>
        <end position="422"/>
    </location>
</feature>
<dbReference type="InterPro" id="IPR011964">
    <property type="entry name" value="YVTN_b-propeller_repeat"/>
</dbReference>
<feature type="compositionally biased region" description="Low complexity" evidence="2">
    <location>
        <begin position="44"/>
        <end position="75"/>
    </location>
</feature>
<dbReference type="Gene3D" id="2.130.10.10">
    <property type="entry name" value="YVTN repeat-like/Quinoprotein amine dehydrogenase"/>
    <property type="match status" value="2"/>
</dbReference>
<sequence length="440" mass="46516">MKFSRHALVASVYGISAFGTAMVGLSHGVAPAAWAQETAAPSSQTVPAQAPAAVPSSAAAATAPVQAPAQPEVQPGSPGAENAVQTIPGMPAVIDPHNIYSETGAGRIADAIKNDPARVYVPNLRGNSVSVIDPATFKVVDTFKVGRSPQHVVPSWDLRTLWVTNNAEGSNDGSLTPIDPRTGKPGPAVTVDDPYNMYFTPDGKYAIVVAEAHERLDFRDPHTMALVGSVEAPQCKGINHADFSIDGRYAIFTCEFGGYLAKIDTVNRSLIGYLKLSKGGMPQDILTAPDGHKFYIADMHADGVFVVDGDSFKETGFIPTGPGTHGEYPSRDGKFMYVANRGSHKIHGPRHSPGSVSVIDFATDKVIKTWPIPGGGSPDMGNVSADGKLLWLSGRFDDVTYAIDTETGDVKKIPVGAEPHGLTVWPQPGRYSVGHTGILR</sequence>
<dbReference type="InterPro" id="IPR011045">
    <property type="entry name" value="N2O_reductase_N"/>
</dbReference>
<evidence type="ECO:0000256" key="1">
    <source>
        <dbReference type="ARBA" id="ARBA00022729"/>
    </source>
</evidence>